<feature type="domain" description="N-acetyltransferase" evidence="1">
    <location>
        <begin position="12"/>
        <end position="151"/>
    </location>
</feature>
<dbReference type="CDD" id="cd04301">
    <property type="entry name" value="NAT_SF"/>
    <property type="match status" value="1"/>
</dbReference>
<keyword evidence="3" id="KW-1185">Reference proteome</keyword>
<dbReference type="InterPro" id="IPR000182">
    <property type="entry name" value="GNAT_dom"/>
</dbReference>
<proteinExistence type="predicted"/>
<dbReference type="Pfam" id="PF00583">
    <property type="entry name" value="Acetyltransf_1"/>
    <property type="match status" value="1"/>
</dbReference>
<evidence type="ECO:0000313" key="2">
    <source>
        <dbReference type="EMBL" id="GAA4460112.1"/>
    </source>
</evidence>
<evidence type="ECO:0000313" key="3">
    <source>
        <dbReference type="Proteomes" id="UP001500067"/>
    </source>
</evidence>
<sequence length="154" mass="18272">MQHITTSYKDYIITTDKSLMNLADIHKWLSEEAYWSKEIPYDTVRTLFENSYCIGAMKGTEQIAFARLVTDYATFGYLADVYVVEAHRGEGISKQMLDLLFGMDWVKYLRRTMLSTIYAHDLYRKYGFTECRYPDRLMEILRSPDMYKQMTEET</sequence>
<comment type="caution">
    <text evidence="2">The sequence shown here is derived from an EMBL/GenBank/DDBJ whole genome shotgun (WGS) entry which is preliminary data.</text>
</comment>
<dbReference type="SUPFAM" id="SSF55729">
    <property type="entry name" value="Acyl-CoA N-acyltransferases (Nat)"/>
    <property type="match status" value="1"/>
</dbReference>
<dbReference type="RefSeq" id="WP_345077242.1">
    <property type="nucleotide sequence ID" value="NZ_BAABFA010000004.1"/>
</dbReference>
<dbReference type="InterPro" id="IPR016181">
    <property type="entry name" value="Acyl_CoA_acyltransferase"/>
</dbReference>
<reference evidence="3" key="1">
    <citation type="journal article" date="2019" name="Int. J. Syst. Evol. Microbiol.">
        <title>The Global Catalogue of Microorganisms (GCM) 10K type strain sequencing project: providing services to taxonomists for standard genome sequencing and annotation.</title>
        <authorList>
            <consortium name="The Broad Institute Genomics Platform"/>
            <consortium name="The Broad Institute Genome Sequencing Center for Infectious Disease"/>
            <person name="Wu L."/>
            <person name="Ma J."/>
        </authorList>
    </citation>
    <scope>NUCLEOTIDE SEQUENCE [LARGE SCALE GENOMIC DNA]</scope>
    <source>
        <strain evidence="3">JCM 32105</strain>
    </source>
</reference>
<dbReference type="Gene3D" id="3.40.630.30">
    <property type="match status" value="1"/>
</dbReference>
<dbReference type="Proteomes" id="UP001500067">
    <property type="component" value="Unassembled WGS sequence"/>
</dbReference>
<dbReference type="PANTHER" id="PTHR43233">
    <property type="entry name" value="FAMILY N-ACETYLTRANSFERASE, PUTATIVE (AFU_ORTHOLOGUE AFUA_6G03350)-RELATED"/>
    <property type="match status" value="1"/>
</dbReference>
<name>A0ABP8N623_9BACT</name>
<protein>
    <submittedName>
        <fullName evidence="2">GNAT family N-acetyltransferase</fullName>
    </submittedName>
</protein>
<dbReference type="EMBL" id="BAABFA010000004">
    <property type="protein sequence ID" value="GAA4460112.1"/>
    <property type="molecule type" value="Genomic_DNA"/>
</dbReference>
<gene>
    <name evidence="2" type="ORF">GCM10023093_02230</name>
</gene>
<evidence type="ECO:0000259" key="1">
    <source>
        <dbReference type="PROSITE" id="PS51186"/>
    </source>
</evidence>
<organism evidence="2 3">
    <name type="scientific">Nemorincola caseinilytica</name>
    <dbReference type="NCBI Taxonomy" id="2054315"/>
    <lineage>
        <taxon>Bacteria</taxon>
        <taxon>Pseudomonadati</taxon>
        <taxon>Bacteroidota</taxon>
        <taxon>Chitinophagia</taxon>
        <taxon>Chitinophagales</taxon>
        <taxon>Chitinophagaceae</taxon>
        <taxon>Nemorincola</taxon>
    </lineage>
</organism>
<dbReference type="PANTHER" id="PTHR43233:SF1">
    <property type="entry name" value="FAMILY N-ACETYLTRANSFERASE, PUTATIVE (AFU_ORTHOLOGUE AFUA_6G03350)-RELATED"/>
    <property type="match status" value="1"/>
</dbReference>
<dbReference type="InterPro" id="IPR053144">
    <property type="entry name" value="Acetyltransferase_Butenolide"/>
</dbReference>
<dbReference type="PROSITE" id="PS51186">
    <property type="entry name" value="GNAT"/>
    <property type="match status" value="1"/>
</dbReference>
<accession>A0ABP8N623</accession>